<dbReference type="EMBL" id="VSWD01000006">
    <property type="protein sequence ID" value="KAK3100432.1"/>
    <property type="molecule type" value="Genomic_DNA"/>
</dbReference>
<sequence>MSLKFQKLNTRATKACTMGLMFNWTISSLDLQGCEIGPMGTKYLCDVLQQKPNISDLKNTHLEVLNVAWNGFEIPGCHGLGHGLEGNKTLIELNVGTNRIGLTALCKLLEGLKYNSTLERLNLADNPLTSRGTLLVLQVIEKCSNVKNVDFGMHPVEEELLDKLREIQEIKPLTVLHGKVHLKTKIGDGDPTMYLSGDPICILFEFARIKEIPILDLFIAFDTDDSHSLSWDEFKEGLLINRIPLRSGDIDHLIRNIDINRDGEINFTELVIAQKSHNMKVKKLLDRGPRAFANSQVGKIHFELHKWFHDKEVRKSSRPPPSRDGGIHTNPTVLAAKYRHSSTSSTKLHMQNPTKVVRQKRVELDIQVQKEMEKMKAEEEERKKREQREEIERRMQIEDIEDVDYDEDDSPFEDEVLYDFCQRLYMEACKDLNITPINLVIKHLATNKLAIVGVVLGKKDAKACAIALLRNSTVETLVLDGNHLGGAGCRYFGDVISVSTYLTDIKIAENNLGSDGAKDICYALKNNNVVRRLDLSGNGFTEEDAEYFKEMLDENHALRELYLSHNKFQEKGGEVFADGLANNDFLRVLDLSWNHLRMGGAKAIGTALQSNRHLEKLNISWNGFHVRGALSLAKALEVNTTLLEMDLSCNRLGDLCVQAIVKGLQKNATLKVLRLAQNHINPEGAMHILGTIDATPSIALELLDLGDRCVTDKFENLYHELQKKRSPFKVIYGMVWQTDRRSLSSYDREKEEEDLAEEDPLTVLFEYARLQNFRLIDMFKNLDTDNSGSLDKQEFIDGLAMVNIPMTKKGVARLINRMDVDNDGEIDFGELIIAQKQHKEKLKNIMKSDVPWENTDIARIDKLLRKVIYKRFLMRKF</sequence>
<proteinExistence type="predicted"/>
<protein>
    <recommendedName>
        <fullName evidence="3">EF-hand domain-containing protein</fullName>
    </recommendedName>
</protein>
<dbReference type="SUPFAM" id="SSF52047">
    <property type="entry name" value="RNI-like"/>
    <property type="match status" value="2"/>
</dbReference>
<gene>
    <name evidence="4" type="ORF">FSP39_019892</name>
</gene>
<dbReference type="Proteomes" id="UP001186944">
    <property type="component" value="Unassembled WGS sequence"/>
</dbReference>
<feature type="domain" description="EF-hand" evidence="3">
    <location>
        <begin position="806"/>
        <end position="841"/>
    </location>
</feature>
<dbReference type="SMART" id="SM00054">
    <property type="entry name" value="EFh"/>
    <property type="match status" value="3"/>
</dbReference>
<name>A0AA89C5P8_PINIB</name>
<keyword evidence="1" id="KW-0106">Calcium</keyword>
<dbReference type="SUPFAM" id="SSF47473">
    <property type="entry name" value="EF-hand"/>
    <property type="match status" value="1"/>
</dbReference>
<dbReference type="PROSITE" id="PS00018">
    <property type="entry name" value="EF_HAND_1"/>
    <property type="match status" value="4"/>
</dbReference>
<comment type="caution">
    <text evidence="4">The sequence shown here is derived from an EMBL/GenBank/DDBJ whole genome shotgun (WGS) entry which is preliminary data.</text>
</comment>
<feature type="domain" description="EF-hand" evidence="3">
    <location>
        <begin position="245"/>
        <end position="280"/>
    </location>
</feature>
<feature type="domain" description="EF-hand" evidence="3">
    <location>
        <begin position="770"/>
        <end position="805"/>
    </location>
</feature>
<dbReference type="Gene3D" id="1.10.238.10">
    <property type="entry name" value="EF-hand"/>
    <property type="match status" value="2"/>
</dbReference>
<dbReference type="PANTHER" id="PTHR24114:SF2">
    <property type="entry name" value="F-BOX DOMAIN-CONTAINING PROTEIN-RELATED"/>
    <property type="match status" value="1"/>
</dbReference>
<dbReference type="Pfam" id="PF13516">
    <property type="entry name" value="LRR_6"/>
    <property type="match status" value="10"/>
</dbReference>
<dbReference type="SMART" id="SM00368">
    <property type="entry name" value="LRR_RI"/>
    <property type="match status" value="12"/>
</dbReference>
<dbReference type="InterPro" id="IPR011992">
    <property type="entry name" value="EF-hand-dom_pair"/>
</dbReference>
<dbReference type="InterPro" id="IPR052394">
    <property type="entry name" value="LRR-containing"/>
</dbReference>
<feature type="domain" description="EF-hand" evidence="3">
    <location>
        <begin position="209"/>
        <end position="244"/>
    </location>
</feature>
<feature type="coiled-coil region" evidence="2">
    <location>
        <begin position="361"/>
        <end position="397"/>
    </location>
</feature>
<dbReference type="Gene3D" id="3.80.10.10">
    <property type="entry name" value="Ribonuclease Inhibitor"/>
    <property type="match status" value="3"/>
</dbReference>
<evidence type="ECO:0000259" key="3">
    <source>
        <dbReference type="PROSITE" id="PS50222"/>
    </source>
</evidence>
<dbReference type="InterPro" id="IPR002048">
    <property type="entry name" value="EF_hand_dom"/>
</dbReference>
<dbReference type="InterPro" id="IPR018247">
    <property type="entry name" value="EF_Hand_1_Ca_BS"/>
</dbReference>
<dbReference type="InterPro" id="IPR032675">
    <property type="entry name" value="LRR_dom_sf"/>
</dbReference>
<dbReference type="GO" id="GO:0005509">
    <property type="term" value="F:calcium ion binding"/>
    <property type="evidence" value="ECO:0007669"/>
    <property type="project" value="InterPro"/>
</dbReference>
<accession>A0AA89C5P8</accession>
<dbReference type="PANTHER" id="PTHR24114">
    <property type="entry name" value="LEUCINE RICH REPEAT FAMILY PROTEIN"/>
    <property type="match status" value="1"/>
</dbReference>
<dbReference type="PROSITE" id="PS50222">
    <property type="entry name" value="EF_HAND_2"/>
    <property type="match status" value="4"/>
</dbReference>
<evidence type="ECO:0000256" key="1">
    <source>
        <dbReference type="ARBA" id="ARBA00022837"/>
    </source>
</evidence>
<keyword evidence="2" id="KW-0175">Coiled coil</keyword>
<dbReference type="InterPro" id="IPR001611">
    <property type="entry name" value="Leu-rich_rpt"/>
</dbReference>
<evidence type="ECO:0000256" key="2">
    <source>
        <dbReference type="SAM" id="Coils"/>
    </source>
</evidence>
<keyword evidence="5" id="KW-1185">Reference proteome</keyword>
<dbReference type="CDD" id="cd00051">
    <property type="entry name" value="EFh"/>
    <property type="match status" value="1"/>
</dbReference>
<organism evidence="4 5">
    <name type="scientific">Pinctada imbricata</name>
    <name type="common">Atlantic pearl-oyster</name>
    <name type="synonym">Pinctada martensii</name>
    <dbReference type="NCBI Taxonomy" id="66713"/>
    <lineage>
        <taxon>Eukaryota</taxon>
        <taxon>Metazoa</taxon>
        <taxon>Spiralia</taxon>
        <taxon>Lophotrochozoa</taxon>
        <taxon>Mollusca</taxon>
        <taxon>Bivalvia</taxon>
        <taxon>Autobranchia</taxon>
        <taxon>Pteriomorphia</taxon>
        <taxon>Pterioida</taxon>
        <taxon>Pterioidea</taxon>
        <taxon>Pteriidae</taxon>
        <taxon>Pinctada</taxon>
    </lineage>
</organism>
<reference evidence="4" key="1">
    <citation type="submission" date="2019-08" db="EMBL/GenBank/DDBJ databases">
        <title>The improved chromosome-level genome for the pearl oyster Pinctada fucata martensii using PacBio sequencing and Hi-C.</title>
        <authorList>
            <person name="Zheng Z."/>
        </authorList>
    </citation>
    <scope>NUCLEOTIDE SEQUENCE</scope>
    <source>
        <strain evidence="4">ZZ-2019</strain>
        <tissue evidence="4">Adductor muscle</tissue>
    </source>
</reference>
<evidence type="ECO:0000313" key="5">
    <source>
        <dbReference type="Proteomes" id="UP001186944"/>
    </source>
</evidence>
<dbReference type="Pfam" id="PF13499">
    <property type="entry name" value="EF-hand_7"/>
    <property type="match status" value="2"/>
</dbReference>
<evidence type="ECO:0000313" key="4">
    <source>
        <dbReference type="EMBL" id="KAK3100432.1"/>
    </source>
</evidence>
<dbReference type="AlphaFoldDB" id="A0AA89C5P8"/>